<organism evidence="2 3">
    <name type="scientific">Adineta steineri</name>
    <dbReference type="NCBI Taxonomy" id="433720"/>
    <lineage>
        <taxon>Eukaryota</taxon>
        <taxon>Metazoa</taxon>
        <taxon>Spiralia</taxon>
        <taxon>Gnathifera</taxon>
        <taxon>Rotifera</taxon>
        <taxon>Eurotatoria</taxon>
        <taxon>Bdelloidea</taxon>
        <taxon>Adinetida</taxon>
        <taxon>Adinetidae</taxon>
        <taxon>Adineta</taxon>
    </lineage>
</organism>
<evidence type="ECO:0000313" key="3">
    <source>
        <dbReference type="Proteomes" id="UP000663832"/>
    </source>
</evidence>
<dbReference type="EMBL" id="CAJNOM010000357">
    <property type="protein sequence ID" value="CAF1387892.1"/>
    <property type="molecule type" value="Genomic_DNA"/>
</dbReference>
<proteinExistence type="predicted"/>
<keyword evidence="3" id="KW-1185">Reference proteome</keyword>
<accession>A0A815K343</accession>
<evidence type="ECO:0000313" key="1">
    <source>
        <dbReference type="EMBL" id="CAF1178312.1"/>
    </source>
</evidence>
<dbReference type="Proteomes" id="UP000663877">
    <property type="component" value="Unassembled WGS sequence"/>
</dbReference>
<evidence type="ECO:0000313" key="2">
    <source>
        <dbReference type="EMBL" id="CAF1387892.1"/>
    </source>
</evidence>
<name>A0A815K343_9BILA</name>
<reference evidence="2" key="1">
    <citation type="submission" date="2021-02" db="EMBL/GenBank/DDBJ databases">
        <authorList>
            <person name="Nowell W R."/>
        </authorList>
    </citation>
    <scope>NUCLEOTIDE SEQUENCE</scope>
</reference>
<sequence length="74" mass="8161">MLNRKSDDYDAPLDGRPDLDHRLRPVVVRAGVSAGCLPARSYAYLDGGDSSDDADSYYLDVDSYDRDGIYVGKD</sequence>
<dbReference type="AlphaFoldDB" id="A0A815K343"/>
<dbReference type="EMBL" id="CAJNOI010000200">
    <property type="protein sequence ID" value="CAF1178312.1"/>
    <property type="molecule type" value="Genomic_DNA"/>
</dbReference>
<dbReference type="Proteomes" id="UP000663832">
    <property type="component" value="Unassembled WGS sequence"/>
</dbReference>
<gene>
    <name evidence="1" type="ORF">BJG266_LOCUS25610</name>
    <name evidence="2" type="ORF">QVE165_LOCUS36038</name>
</gene>
<comment type="caution">
    <text evidence="2">The sequence shown here is derived from an EMBL/GenBank/DDBJ whole genome shotgun (WGS) entry which is preliminary data.</text>
</comment>
<protein>
    <submittedName>
        <fullName evidence="2">Uncharacterized protein</fullName>
    </submittedName>
</protein>